<evidence type="ECO:0000256" key="6">
    <source>
        <dbReference type="ARBA" id="ARBA00023136"/>
    </source>
</evidence>
<dbReference type="InterPro" id="IPR035952">
    <property type="entry name" value="Rhomboid-like_sf"/>
</dbReference>
<feature type="transmembrane region" description="Helical" evidence="8">
    <location>
        <begin position="272"/>
        <end position="294"/>
    </location>
</feature>
<dbReference type="PANTHER" id="PTHR43731:SF14">
    <property type="entry name" value="PRESENILIN-ASSOCIATED RHOMBOID-LIKE PROTEIN, MITOCHONDRIAL"/>
    <property type="match status" value="1"/>
</dbReference>
<evidence type="ECO:0000313" key="10">
    <source>
        <dbReference type="EMBL" id="KAH9844034.1"/>
    </source>
</evidence>
<keyword evidence="4" id="KW-0378">Hydrolase</keyword>
<feature type="domain" description="Peptidase S54 rhomboid" evidence="9">
    <location>
        <begin position="176"/>
        <end position="323"/>
    </location>
</feature>
<dbReference type="SUPFAM" id="SSF144091">
    <property type="entry name" value="Rhomboid-like"/>
    <property type="match status" value="1"/>
</dbReference>
<feature type="transmembrane region" description="Helical" evidence="8">
    <location>
        <begin position="127"/>
        <end position="146"/>
    </location>
</feature>
<feature type="transmembrane region" description="Helical" evidence="8">
    <location>
        <begin position="194"/>
        <end position="212"/>
    </location>
</feature>
<proteinExistence type="inferred from homology"/>
<feature type="transmembrane region" description="Helical" evidence="8">
    <location>
        <begin position="306"/>
        <end position="323"/>
    </location>
</feature>
<dbReference type="RefSeq" id="XP_047784844.1">
    <property type="nucleotide sequence ID" value="XM_047919975.1"/>
</dbReference>
<evidence type="ECO:0000313" key="11">
    <source>
        <dbReference type="Proteomes" id="UP000814176"/>
    </source>
</evidence>
<feature type="transmembrane region" description="Helical" evidence="8">
    <location>
        <begin position="217"/>
        <end position="235"/>
    </location>
</feature>
<keyword evidence="3 8" id="KW-0812">Transmembrane</keyword>
<dbReference type="Gene3D" id="1.20.1540.10">
    <property type="entry name" value="Rhomboid-like"/>
    <property type="match status" value="1"/>
</dbReference>
<evidence type="ECO:0000256" key="2">
    <source>
        <dbReference type="ARBA" id="ARBA00009045"/>
    </source>
</evidence>
<sequence>MSASRIFNAGIRAPCCRSSLKSNFFSTLRPSTSTYTTPSLVGGFPRRSYTAWTARSLQNTSAKTKLSSILQFLSSRFRSATHRSRISRASSRSPLPPSRSNGSFRPPGPEGGWQSFLRWFNSLPEAAIIWGILGLNGVVYLMWNWAHVRYRSTGDPSGIFTMIRNFTVSAQNLSAGRIWTVLTSCFSHEDTSHILVNAFSFYFMAPTVLQMLGNARFLTFYMGAGAVASVISLYWNNVARKTRENYQSHGASGAIYSIVSLFACVAPRAQILLFAIVPIPAWAFVTGIFLWDGYSAMTDKRNGTDAAGHIGGILAGLAYYRYLRLRIL</sequence>
<evidence type="ECO:0000256" key="8">
    <source>
        <dbReference type="SAM" id="Phobius"/>
    </source>
</evidence>
<dbReference type="GeneID" id="72000707"/>
<evidence type="ECO:0000256" key="1">
    <source>
        <dbReference type="ARBA" id="ARBA00004141"/>
    </source>
</evidence>
<keyword evidence="11" id="KW-1185">Reference proteome</keyword>
<dbReference type="Proteomes" id="UP000814176">
    <property type="component" value="Unassembled WGS sequence"/>
</dbReference>
<dbReference type="Pfam" id="PF01694">
    <property type="entry name" value="Rhomboid"/>
    <property type="match status" value="1"/>
</dbReference>
<organism evidence="10 11">
    <name type="scientific">Rhodofomes roseus</name>
    <dbReference type="NCBI Taxonomy" id="34475"/>
    <lineage>
        <taxon>Eukaryota</taxon>
        <taxon>Fungi</taxon>
        <taxon>Dikarya</taxon>
        <taxon>Basidiomycota</taxon>
        <taxon>Agaricomycotina</taxon>
        <taxon>Agaricomycetes</taxon>
        <taxon>Polyporales</taxon>
        <taxon>Rhodofomes</taxon>
    </lineage>
</organism>
<evidence type="ECO:0000256" key="7">
    <source>
        <dbReference type="SAM" id="MobiDB-lite"/>
    </source>
</evidence>
<evidence type="ECO:0000256" key="5">
    <source>
        <dbReference type="ARBA" id="ARBA00022989"/>
    </source>
</evidence>
<keyword evidence="5 8" id="KW-1133">Transmembrane helix</keyword>
<evidence type="ECO:0000256" key="3">
    <source>
        <dbReference type="ARBA" id="ARBA00022692"/>
    </source>
</evidence>
<reference evidence="10 11" key="1">
    <citation type="journal article" date="2021" name="Environ. Microbiol.">
        <title>Gene family expansions and transcriptome signatures uncover fungal adaptations to wood decay.</title>
        <authorList>
            <person name="Hage H."/>
            <person name="Miyauchi S."/>
            <person name="Viragh M."/>
            <person name="Drula E."/>
            <person name="Min B."/>
            <person name="Chaduli D."/>
            <person name="Navarro D."/>
            <person name="Favel A."/>
            <person name="Norest M."/>
            <person name="Lesage-Meessen L."/>
            <person name="Balint B."/>
            <person name="Merenyi Z."/>
            <person name="de Eugenio L."/>
            <person name="Morin E."/>
            <person name="Martinez A.T."/>
            <person name="Baldrian P."/>
            <person name="Stursova M."/>
            <person name="Martinez M.J."/>
            <person name="Novotny C."/>
            <person name="Magnuson J.K."/>
            <person name="Spatafora J.W."/>
            <person name="Maurice S."/>
            <person name="Pangilinan J."/>
            <person name="Andreopoulos W."/>
            <person name="LaButti K."/>
            <person name="Hundley H."/>
            <person name="Na H."/>
            <person name="Kuo A."/>
            <person name="Barry K."/>
            <person name="Lipzen A."/>
            <person name="Henrissat B."/>
            <person name="Riley R."/>
            <person name="Ahrendt S."/>
            <person name="Nagy L.G."/>
            <person name="Grigoriev I.V."/>
            <person name="Martin F."/>
            <person name="Rosso M.N."/>
        </authorList>
    </citation>
    <scope>NUCLEOTIDE SEQUENCE [LARGE SCALE GENOMIC DNA]</scope>
    <source>
        <strain evidence="10 11">CIRM-BRFM 1785</strain>
    </source>
</reference>
<keyword evidence="6 8" id="KW-0472">Membrane</keyword>
<comment type="subcellular location">
    <subcellularLocation>
        <location evidence="1">Membrane</location>
        <topology evidence="1">Multi-pass membrane protein</topology>
    </subcellularLocation>
</comment>
<accession>A0ABQ8KXK8</accession>
<dbReference type="PANTHER" id="PTHR43731">
    <property type="entry name" value="RHOMBOID PROTEASE"/>
    <property type="match status" value="1"/>
</dbReference>
<dbReference type="InterPro" id="IPR050925">
    <property type="entry name" value="Rhomboid_protease_S54"/>
</dbReference>
<gene>
    <name evidence="10" type="ORF">C8Q71DRAFT_697600</name>
</gene>
<name>A0ABQ8KXK8_9APHY</name>
<dbReference type="EMBL" id="JADCUA010000001">
    <property type="protein sequence ID" value="KAH9844034.1"/>
    <property type="molecule type" value="Genomic_DNA"/>
</dbReference>
<dbReference type="InterPro" id="IPR022764">
    <property type="entry name" value="Peptidase_S54_rhomboid_dom"/>
</dbReference>
<evidence type="ECO:0000259" key="9">
    <source>
        <dbReference type="Pfam" id="PF01694"/>
    </source>
</evidence>
<feature type="region of interest" description="Disordered" evidence="7">
    <location>
        <begin position="83"/>
        <end position="107"/>
    </location>
</feature>
<evidence type="ECO:0000256" key="4">
    <source>
        <dbReference type="ARBA" id="ARBA00022801"/>
    </source>
</evidence>
<comment type="similarity">
    <text evidence="2">Belongs to the peptidase S54 family.</text>
</comment>
<protein>
    <recommendedName>
        <fullName evidence="9">Peptidase S54 rhomboid domain-containing protein</fullName>
    </recommendedName>
</protein>
<comment type="caution">
    <text evidence="10">The sequence shown here is derived from an EMBL/GenBank/DDBJ whole genome shotgun (WGS) entry which is preliminary data.</text>
</comment>
<feature type="compositionally biased region" description="Low complexity" evidence="7">
    <location>
        <begin position="87"/>
        <end position="103"/>
    </location>
</feature>